<feature type="domain" description="MacB-like periplasmic core" evidence="8">
    <location>
        <begin position="528"/>
        <end position="644"/>
    </location>
</feature>
<keyword evidence="5 6" id="KW-0472">Membrane</keyword>
<keyword evidence="2" id="KW-1003">Cell membrane</keyword>
<feature type="transmembrane region" description="Helical" evidence="6">
    <location>
        <begin position="423"/>
        <end position="446"/>
    </location>
</feature>
<feature type="domain" description="MacB-like periplasmic core" evidence="8">
    <location>
        <begin position="46"/>
        <end position="269"/>
    </location>
</feature>
<feature type="domain" description="ABC3 transporter permease C-terminal" evidence="7">
    <location>
        <begin position="716"/>
        <end position="829"/>
    </location>
</feature>
<dbReference type="InterPro" id="IPR003838">
    <property type="entry name" value="ABC3_permease_C"/>
</dbReference>
<dbReference type="PANTHER" id="PTHR30572:SF18">
    <property type="entry name" value="ABC-TYPE MACROLIDE FAMILY EXPORT SYSTEM PERMEASE COMPONENT 2"/>
    <property type="match status" value="1"/>
</dbReference>
<gene>
    <name evidence="9" type="ORF">GCM10017764_05850</name>
</gene>
<evidence type="ECO:0000259" key="7">
    <source>
        <dbReference type="Pfam" id="PF02687"/>
    </source>
</evidence>
<dbReference type="EMBL" id="BNAF01000002">
    <property type="protein sequence ID" value="GHE23617.1"/>
    <property type="molecule type" value="Genomic_DNA"/>
</dbReference>
<keyword evidence="4 6" id="KW-1133">Transmembrane helix</keyword>
<feature type="transmembrane region" description="Helical" evidence="6">
    <location>
        <begin position="713"/>
        <end position="736"/>
    </location>
</feature>
<dbReference type="PANTHER" id="PTHR30572">
    <property type="entry name" value="MEMBRANE COMPONENT OF TRANSPORTER-RELATED"/>
    <property type="match status" value="1"/>
</dbReference>
<name>A0ABQ3HTU8_9SPHI</name>
<feature type="transmembrane region" description="Helical" evidence="6">
    <location>
        <begin position="799"/>
        <end position="822"/>
    </location>
</feature>
<dbReference type="Pfam" id="PF02687">
    <property type="entry name" value="FtsX"/>
    <property type="match status" value="2"/>
</dbReference>
<evidence type="ECO:0000256" key="3">
    <source>
        <dbReference type="ARBA" id="ARBA00022692"/>
    </source>
</evidence>
<reference evidence="10" key="1">
    <citation type="journal article" date="2019" name="Int. J. Syst. Evol. Microbiol.">
        <title>The Global Catalogue of Microorganisms (GCM) 10K type strain sequencing project: providing services to taxonomists for standard genome sequencing and annotation.</title>
        <authorList>
            <consortium name="The Broad Institute Genomics Platform"/>
            <consortium name="The Broad Institute Genome Sequencing Center for Infectious Disease"/>
            <person name="Wu L."/>
            <person name="Ma J."/>
        </authorList>
    </citation>
    <scope>NUCLEOTIDE SEQUENCE [LARGE SCALE GENOMIC DNA]</scope>
    <source>
        <strain evidence="10">CGMCC 1.12966</strain>
    </source>
</reference>
<feature type="transmembrane region" description="Helical" evidence="6">
    <location>
        <begin position="381"/>
        <end position="403"/>
    </location>
</feature>
<evidence type="ECO:0000313" key="9">
    <source>
        <dbReference type="EMBL" id="GHE23617.1"/>
    </source>
</evidence>
<accession>A0ABQ3HTU8</accession>
<protein>
    <submittedName>
        <fullName evidence="9">ABC transporter permease</fullName>
    </submittedName>
</protein>
<dbReference type="InterPro" id="IPR025857">
    <property type="entry name" value="MacB_PCD"/>
</dbReference>
<evidence type="ECO:0000256" key="2">
    <source>
        <dbReference type="ARBA" id="ARBA00022475"/>
    </source>
</evidence>
<sequence length="836" mass="92698">MNSKSYYLRCIGGTSFDFLNSNMLQNDIKIAWRNLRSQRLFSTIKIGGFAFGIAVSLLIALFVQHELSYDKFYPEADQVFRLVGVAKQDNIIRKGISMPAPTGPTFQAEFPAVESTGRMLSNPLFGAGSNQLSTNENPENFADNGFTYVDQALLDMLPLATVFGSLPRALDEPNSIVITKSKAEKYFKGDPIGKIIYLNNDKEKPYKINAVIEDVPSNSHLYGFNFFMTLSGIDFYPGEQQNWVASNYATYIKVKKGTDTELLAKQLTKSYINDHYIPAILQAGMQVNPVLNSARLVLQPLEKIHLYSTDINDYKIETQQRGDIKVVWIFAGIASFILLIAVINFINLSTANASSRAKEVGVRKTIGSSKKALIKQFITESLLYSLISVFLGIAISFLLLPLFNNLADKTLHIPWDSWYFLPAALLAAAGLGLLSGMYPAFVLSSFKPIAVLKGNVSPTSGSSNFRNGLVIFQFATSIILIIGTLIINQQLNFILNKDIGFNKDQVLVLHGTKTLGNQAEVFKDELSNIPSIQSVAISDYLPVNIDGSKRNGNTFNLEDTQQVETSKGGQFWIVDKDYISTFGLHLMAGRNFNMDIASDSTAAIVNQRMVRELGIKDPIGARITNGNSYTIIGVVEDFIFGSLREEGLDPLCMVIGGSNSLISVKIKAADATQTLRDISNIWTKFLPQQQIQYSFLDEGFASLYNDVQRTQGIFTAFAIITIFIACLGLFGLAAYTTAQRTKEIGVRKVLGASVSRIIQLLSFGFLKLIILALLIATPIAWWAMQSWLQDFNYRIEVEWWVFALTGGISLFIAMGTICYHALRTARMNPVKSLRDE</sequence>
<evidence type="ECO:0000256" key="4">
    <source>
        <dbReference type="ARBA" id="ARBA00022989"/>
    </source>
</evidence>
<evidence type="ECO:0000256" key="5">
    <source>
        <dbReference type="ARBA" id="ARBA00023136"/>
    </source>
</evidence>
<proteinExistence type="predicted"/>
<dbReference type="Proteomes" id="UP000620550">
    <property type="component" value="Unassembled WGS sequence"/>
</dbReference>
<organism evidence="9 10">
    <name type="scientific">Sphingobacterium griseoflavum</name>
    <dbReference type="NCBI Taxonomy" id="1474952"/>
    <lineage>
        <taxon>Bacteria</taxon>
        <taxon>Pseudomonadati</taxon>
        <taxon>Bacteroidota</taxon>
        <taxon>Sphingobacteriia</taxon>
        <taxon>Sphingobacteriales</taxon>
        <taxon>Sphingobacteriaceae</taxon>
        <taxon>Sphingobacterium</taxon>
    </lineage>
</organism>
<comment type="subcellular location">
    <subcellularLocation>
        <location evidence="1">Cell membrane</location>
        <topology evidence="1">Multi-pass membrane protein</topology>
    </subcellularLocation>
</comment>
<keyword evidence="3 6" id="KW-0812">Transmembrane</keyword>
<evidence type="ECO:0000259" key="8">
    <source>
        <dbReference type="Pfam" id="PF12704"/>
    </source>
</evidence>
<feature type="transmembrane region" description="Helical" evidence="6">
    <location>
        <begin position="757"/>
        <end position="784"/>
    </location>
</feature>
<dbReference type="InterPro" id="IPR050250">
    <property type="entry name" value="Macrolide_Exporter_MacB"/>
</dbReference>
<keyword evidence="10" id="KW-1185">Reference proteome</keyword>
<feature type="domain" description="ABC3 transporter permease C-terminal" evidence="7">
    <location>
        <begin position="333"/>
        <end position="446"/>
    </location>
</feature>
<feature type="transmembrane region" description="Helical" evidence="6">
    <location>
        <begin position="326"/>
        <end position="348"/>
    </location>
</feature>
<feature type="transmembrane region" description="Helical" evidence="6">
    <location>
        <begin position="43"/>
        <end position="63"/>
    </location>
</feature>
<comment type="caution">
    <text evidence="9">The sequence shown here is derived from an EMBL/GenBank/DDBJ whole genome shotgun (WGS) entry which is preliminary data.</text>
</comment>
<dbReference type="Pfam" id="PF12704">
    <property type="entry name" value="MacB_PCD"/>
    <property type="match status" value="2"/>
</dbReference>
<feature type="transmembrane region" description="Helical" evidence="6">
    <location>
        <begin position="467"/>
        <end position="487"/>
    </location>
</feature>
<evidence type="ECO:0000313" key="10">
    <source>
        <dbReference type="Proteomes" id="UP000620550"/>
    </source>
</evidence>
<evidence type="ECO:0000256" key="6">
    <source>
        <dbReference type="SAM" id="Phobius"/>
    </source>
</evidence>
<evidence type="ECO:0000256" key="1">
    <source>
        <dbReference type="ARBA" id="ARBA00004651"/>
    </source>
</evidence>